<dbReference type="OrthoDB" id="4839903at2759"/>
<feature type="region of interest" description="Disordered" evidence="1">
    <location>
        <begin position="220"/>
        <end position="242"/>
    </location>
</feature>
<dbReference type="HOGENOM" id="CLU_096546_0_0_1"/>
<feature type="region of interest" description="Disordered" evidence="1">
    <location>
        <begin position="96"/>
        <end position="122"/>
    </location>
</feature>
<sequence length="252" mass="27805">MPRIATINPSNRYNMDETGILEGKGDNGLVLGRAETTSWNDSTIVGKRLFISCYQKARLAGLTVSNIKAGWKYTGLWPVAIAKPLMSGLLLQKTTSSLPAPTTPTTPVNNRKRGAPQSPDADIEGWASAVKWSTPRKQKELDDQLRLFSQLDQTMYTTRLLFKKVKKGFQEQYFQLAAARHQIQLLQAKVDSSVTRKRKAVVLDLNTKFATIKDVRQAQIEAGDAEDSPDESSASELSSEAESCIVVASKKC</sequence>
<dbReference type="AlphaFoldDB" id="A0A066WX55"/>
<gene>
    <name evidence="2" type="ORF">CSUB01_12461</name>
</gene>
<dbReference type="Proteomes" id="UP000027238">
    <property type="component" value="Unassembled WGS sequence"/>
</dbReference>
<accession>A0A066WX55</accession>
<evidence type="ECO:0000313" key="3">
    <source>
        <dbReference type="Proteomes" id="UP000027238"/>
    </source>
</evidence>
<name>A0A066WX55_COLSU</name>
<evidence type="ECO:0000313" key="2">
    <source>
        <dbReference type="EMBL" id="KDN61478.1"/>
    </source>
</evidence>
<proteinExistence type="predicted"/>
<protein>
    <submittedName>
        <fullName evidence="2">Putative transposase</fullName>
    </submittedName>
</protein>
<dbReference type="EMBL" id="JMSE01001408">
    <property type="protein sequence ID" value="KDN61478.1"/>
    <property type="molecule type" value="Genomic_DNA"/>
</dbReference>
<reference evidence="3" key="1">
    <citation type="journal article" date="2014" name="Genome Announc.">
        <title>Draft genome sequence of Colletotrichum sublineola, a destructive pathogen of cultivated sorghum.</title>
        <authorList>
            <person name="Baroncelli R."/>
            <person name="Sanz-Martin J.M."/>
            <person name="Rech G.E."/>
            <person name="Sukno S.A."/>
            <person name="Thon M.R."/>
        </authorList>
    </citation>
    <scope>NUCLEOTIDE SEQUENCE [LARGE SCALE GENOMIC DNA]</scope>
    <source>
        <strain evidence="3">TX430BB</strain>
    </source>
</reference>
<dbReference type="OMA" id="CIVVASK"/>
<feature type="compositionally biased region" description="Low complexity" evidence="1">
    <location>
        <begin position="231"/>
        <end position="242"/>
    </location>
</feature>
<keyword evidence="3" id="KW-1185">Reference proteome</keyword>
<dbReference type="eggNOG" id="KOG3105">
    <property type="taxonomic scope" value="Eukaryota"/>
</dbReference>
<dbReference type="STRING" id="1173701.A0A066WX55"/>
<evidence type="ECO:0000256" key="1">
    <source>
        <dbReference type="SAM" id="MobiDB-lite"/>
    </source>
</evidence>
<organism evidence="2 3">
    <name type="scientific">Colletotrichum sublineola</name>
    <name type="common">Sorghum anthracnose fungus</name>
    <dbReference type="NCBI Taxonomy" id="1173701"/>
    <lineage>
        <taxon>Eukaryota</taxon>
        <taxon>Fungi</taxon>
        <taxon>Dikarya</taxon>
        <taxon>Ascomycota</taxon>
        <taxon>Pezizomycotina</taxon>
        <taxon>Sordariomycetes</taxon>
        <taxon>Hypocreomycetidae</taxon>
        <taxon>Glomerellales</taxon>
        <taxon>Glomerellaceae</taxon>
        <taxon>Colletotrichum</taxon>
        <taxon>Colletotrichum graminicola species complex</taxon>
    </lineage>
</organism>
<feature type="compositionally biased region" description="Low complexity" evidence="1">
    <location>
        <begin position="96"/>
        <end position="107"/>
    </location>
</feature>
<comment type="caution">
    <text evidence="2">The sequence shown here is derived from an EMBL/GenBank/DDBJ whole genome shotgun (WGS) entry which is preliminary data.</text>
</comment>